<protein>
    <submittedName>
        <fullName evidence="3">Anthranilate synthase component II</fullName>
    </submittedName>
</protein>
<proteinExistence type="predicted"/>
<gene>
    <name evidence="3" type="ORF">DOK78_002317</name>
</gene>
<evidence type="ECO:0000313" key="4">
    <source>
        <dbReference type="Proteomes" id="UP000664701"/>
    </source>
</evidence>
<dbReference type="NCBIfam" id="TIGR00566">
    <property type="entry name" value="trpG_papA"/>
    <property type="match status" value="1"/>
</dbReference>
<dbReference type="InterPro" id="IPR050472">
    <property type="entry name" value="Anth_synth/Amidotransfase"/>
</dbReference>
<dbReference type="PRINTS" id="PR00096">
    <property type="entry name" value="GATASE"/>
</dbReference>
<keyword evidence="4" id="KW-1185">Reference proteome</keyword>
<dbReference type="RefSeq" id="WP_207940210.1">
    <property type="nucleotide sequence ID" value="NZ_CP147251.1"/>
</dbReference>
<evidence type="ECO:0000256" key="1">
    <source>
        <dbReference type="ARBA" id="ARBA00022962"/>
    </source>
</evidence>
<dbReference type="InterPro" id="IPR006221">
    <property type="entry name" value="TrpG/PapA_dom"/>
</dbReference>
<organism evidence="3 4">
    <name type="scientific">Candidatus Enterococcus lowellii</name>
    <dbReference type="NCBI Taxonomy" id="2230877"/>
    <lineage>
        <taxon>Bacteria</taxon>
        <taxon>Bacillati</taxon>
        <taxon>Bacillota</taxon>
        <taxon>Bacilli</taxon>
        <taxon>Lactobacillales</taxon>
        <taxon>Enterococcaceae</taxon>
        <taxon>Enterococcus</taxon>
    </lineage>
</organism>
<dbReference type="PRINTS" id="PR00097">
    <property type="entry name" value="ANTSNTHASEII"/>
</dbReference>
<name>A0ABZ2SU91_9ENTE</name>
<evidence type="ECO:0000313" key="3">
    <source>
        <dbReference type="EMBL" id="WYJ77679.1"/>
    </source>
</evidence>
<evidence type="ECO:0000259" key="2">
    <source>
        <dbReference type="Pfam" id="PF00117"/>
    </source>
</evidence>
<reference evidence="3 4" key="1">
    <citation type="submission" date="2024-03" db="EMBL/GenBank/DDBJ databases">
        <title>The Genome Sequence of Enterococcus sp. DIV2402.</title>
        <authorList>
            <consortium name="The Broad Institute Genomics Platform"/>
            <consortium name="The Broad Institute Microbial Omics Core"/>
            <consortium name="The Broad Institute Genomic Center for Infectious Diseases"/>
            <person name="Earl A."/>
            <person name="Manson A."/>
            <person name="Gilmore M."/>
            <person name="Schwartman J."/>
            <person name="Shea T."/>
            <person name="Abouelleil A."/>
            <person name="Cao P."/>
            <person name="Chapman S."/>
            <person name="Cusick C."/>
            <person name="Young S."/>
            <person name="Neafsey D."/>
            <person name="Nusbaum C."/>
            <person name="Birren B."/>
        </authorList>
    </citation>
    <scope>NUCLEOTIDE SEQUENCE [LARGE SCALE GENOMIC DNA]</scope>
    <source>
        <strain evidence="3 4">DIV2402</strain>
    </source>
</reference>
<dbReference type="SUPFAM" id="SSF52317">
    <property type="entry name" value="Class I glutamine amidotransferase-like"/>
    <property type="match status" value="1"/>
</dbReference>
<keyword evidence="1" id="KW-0315">Glutamine amidotransferase</keyword>
<dbReference type="PRINTS" id="PR00099">
    <property type="entry name" value="CPSGATASE"/>
</dbReference>
<dbReference type="InterPro" id="IPR029062">
    <property type="entry name" value="Class_I_gatase-like"/>
</dbReference>
<dbReference type="CDD" id="cd01743">
    <property type="entry name" value="GATase1_Anthranilate_Synthase"/>
    <property type="match status" value="1"/>
</dbReference>
<dbReference type="Gene3D" id="3.40.50.880">
    <property type="match status" value="1"/>
</dbReference>
<dbReference type="PANTHER" id="PTHR43418:SF8">
    <property type="entry name" value="SYNTHASE COMPONENT II, PUTATIVE-RELATED"/>
    <property type="match status" value="1"/>
</dbReference>
<accession>A0ABZ2SU91</accession>
<dbReference type="Proteomes" id="UP000664701">
    <property type="component" value="Chromosome"/>
</dbReference>
<dbReference type="InterPro" id="IPR017926">
    <property type="entry name" value="GATASE"/>
</dbReference>
<sequence length="186" mass="21020">MILLVDNYDSFTHNLAHQFNAELVILRNDDPALIETAKKASAIVFSPGPGRPDEAGLMEEIIRRFYKEKPMLGICLGHQALGEVFGGKISIATKIMHGKVSKLKHEQQGLFRDVTLDTDIMRYHSLIIEPDTLPEVFEVYGYADDEIMAIKHKEYPVYGLQFHPESIGTIEGQTMIDTFLEVVEDK</sequence>
<feature type="domain" description="Glutamine amidotransferase" evidence="2">
    <location>
        <begin position="3"/>
        <end position="180"/>
    </location>
</feature>
<dbReference type="PROSITE" id="PS51273">
    <property type="entry name" value="GATASE_TYPE_1"/>
    <property type="match status" value="1"/>
</dbReference>
<dbReference type="Pfam" id="PF00117">
    <property type="entry name" value="GATase"/>
    <property type="match status" value="1"/>
</dbReference>
<dbReference type="PANTHER" id="PTHR43418">
    <property type="entry name" value="MULTIFUNCTIONAL TRYPTOPHAN BIOSYNTHESIS PROTEIN-RELATED"/>
    <property type="match status" value="1"/>
</dbReference>
<dbReference type="EMBL" id="CP147251">
    <property type="protein sequence ID" value="WYJ77679.1"/>
    <property type="molecule type" value="Genomic_DNA"/>
</dbReference>